<sequence length="316" mass="36087">MTQIRSVLTPNYTYYSISKPNNKHQTYPMNYCSTRKRIVSESDDVPLQCQSSKRVATTAKVKPTPVFLKKLYHMLEQDDEISNIVSWSPDGISFIIYSIQSFSKKVLPKYFESSLSSFRRQLHYYGFQKVNDDPVLLVQEKKSTPQSLIYRHEDNKFCSGRPDLLQQIRRTTRSADPKVEAQELKQTVRSLEGEVSTLQQQLDEMRGKMRDFENFIASQNRKQVSMAHVDLKPRCCNSHGGVSRLGTGDSATSTHWSMLKEVLLDDSNNVGNFAEKLIRASSILSGCEMLETNRPACVEDDDADNIDYEAVFRVGV</sequence>
<reference evidence="7" key="1">
    <citation type="submission" date="2021-01" db="EMBL/GenBank/DDBJ databases">
        <authorList>
            <person name="Corre E."/>
            <person name="Pelletier E."/>
            <person name="Niang G."/>
            <person name="Scheremetjew M."/>
            <person name="Finn R."/>
            <person name="Kale V."/>
            <person name="Holt S."/>
            <person name="Cochrane G."/>
            <person name="Meng A."/>
            <person name="Brown T."/>
            <person name="Cohen L."/>
        </authorList>
    </citation>
    <scope>NUCLEOTIDE SEQUENCE</scope>
    <source>
        <strain evidence="7">B650</strain>
    </source>
</reference>
<evidence type="ECO:0000256" key="3">
    <source>
        <dbReference type="ARBA" id="ARBA00023242"/>
    </source>
</evidence>
<dbReference type="EMBL" id="HBGY01033487">
    <property type="protein sequence ID" value="CAD9614120.1"/>
    <property type="molecule type" value="Transcribed_RNA"/>
</dbReference>
<accession>A0A7S2LTX2</accession>
<dbReference type="Pfam" id="PF00447">
    <property type="entry name" value="HSF_DNA-bind"/>
    <property type="match status" value="1"/>
</dbReference>
<keyword evidence="3" id="KW-0539">Nucleus</keyword>
<dbReference type="SUPFAM" id="SSF46785">
    <property type="entry name" value="Winged helix' DNA-binding domain"/>
    <property type="match status" value="1"/>
</dbReference>
<comment type="subcellular location">
    <subcellularLocation>
        <location evidence="1">Nucleus</location>
    </subcellularLocation>
</comment>
<evidence type="ECO:0000259" key="6">
    <source>
        <dbReference type="SMART" id="SM00415"/>
    </source>
</evidence>
<protein>
    <recommendedName>
        <fullName evidence="6">HSF-type DNA-binding domain-containing protein</fullName>
    </recommendedName>
</protein>
<dbReference type="AlphaFoldDB" id="A0A7S2LTX2"/>
<evidence type="ECO:0000256" key="5">
    <source>
        <dbReference type="SAM" id="Coils"/>
    </source>
</evidence>
<organism evidence="7">
    <name type="scientific">Leptocylindrus danicus</name>
    <dbReference type="NCBI Taxonomy" id="163516"/>
    <lineage>
        <taxon>Eukaryota</taxon>
        <taxon>Sar</taxon>
        <taxon>Stramenopiles</taxon>
        <taxon>Ochrophyta</taxon>
        <taxon>Bacillariophyta</taxon>
        <taxon>Coscinodiscophyceae</taxon>
        <taxon>Chaetocerotophycidae</taxon>
        <taxon>Leptocylindrales</taxon>
        <taxon>Leptocylindraceae</taxon>
        <taxon>Leptocylindrus</taxon>
    </lineage>
</organism>
<dbReference type="InterPro" id="IPR000232">
    <property type="entry name" value="HSF_DNA-bd"/>
</dbReference>
<gene>
    <name evidence="7" type="ORF">LDAN0321_LOCUS21007</name>
</gene>
<proteinExistence type="inferred from homology"/>
<evidence type="ECO:0000256" key="4">
    <source>
        <dbReference type="RuleBase" id="RU004020"/>
    </source>
</evidence>
<dbReference type="PANTHER" id="PTHR10015:SF206">
    <property type="entry name" value="HSF-TYPE DNA-BINDING DOMAIN-CONTAINING PROTEIN"/>
    <property type="match status" value="1"/>
</dbReference>
<evidence type="ECO:0000256" key="2">
    <source>
        <dbReference type="ARBA" id="ARBA00023125"/>
    </source>
</evidence>
<evidence type="ECO:0000313" key="7">
    <source>
        <dbReference type="EMBL" id="CAD9614120.1"/>
    </source>
</evidence>
<dbReference type="GO" id="GO:0003700">
    <property type="term" value="F:DNA-binding transcription factor activity"/>
    <property type="evidence" value="ECO:0007669"/>
    <property type="project" value="InterPro"/>
</dbReference>
<dbReference type="InterPro" id="IPR036388">
    <property type="entry name" value="WH-like_DNA-bd_sf"/>
</dbReference>
<dbReference type="SMART" id="SM00415">
    <property type="entry name" value="HSF"/>
    <property type="match status" value="1"/>
</dbReference>
<name>A0A7S2LTX2_9STRA</name>
<keyword evidence="5" id="KW-0175">Coiled coil</keyword>
<dbReference type="Gene3D" id="1.10.10.10">
    <property type="entry name" value="Winged helix-like DNA-binding domain superfamily/Winged helix DNA-binding domain"/>
    <property type="match status" value="1"/>
</dbReference>
<dbReference type="InterPro" id="IPR036390">
    <property type="entry name" value="WH_DNA-bd_sf"/>
</dbReference>
<feature type="coiled-coil region" evidence="5">
    <location>
        <begin position="181"/>
        <end position="208"/>
    </location>
</feature>
<dbReference type="GO" id="GO:0005634">
    <property type="term" value="C:nucleus"/>
    <property type="evidence" value="ECO:0007669"/>
    <property type="project" value="UniProtKB-SubCell"/>
</dbReference>
<dbReference type="GO" id="GO:0043565">
    <property type="term" value="F:sequence-specific DNA binding"/>
    <property type="evidence" value="ECO:0007669"/>
    <property type="project" value="InterPro"/>
</dbReference>
<dbReference type="PANTHER" id="PTHR10015">
    <property type="entry name" value="HEAT SHOCK TRANSCRIPTION FACTOR"/>
    <property type="match status" value="1"/>
</dbReference>
<keyword evidence="2" id="KW-0238">DNA-binding</keyword>
<evidence type="ECO:0000256" key="1">
    <source>
        <dbReference type="ARBA" id="ARBA00004123"/>
    </source>
</evidence>
<comment type="similarity">
    <text evidence="4">Belongs to the HSF family.</text>
</comment>
<feature type="domain" description="HSF-type DNA-binding" evidence="6">
    <location>
        <begin position="63"/>
        <end position="171"/>
    </location>
</feature>